<reference evidence="5" key="1">
    <citation type="journal article" date="2019" name="Int. J. Syst. Evol. Microbiol.">
        <title>The Global Catalogue of Microorganisms (GCM) 10K type strain sequencing project: providing services to taxonomists for standard genome sequencing and annotation.</title>
        <authorList>
            <consortium name="The Broad Institute Genomics Platform"/>
            <consortium name="The Broad Institute Genome Sequencing Center for Infectious Disease"/>
            <person name="Wu L."/>
            <person name="Ma J."/>
        </authorList>
    </citation>
    <scope>NUCLEOTIDE SEQUENCE [LARGE SCALE GENOMIC DNA]</scope>
    <source>
        <strain evidence="5">CCUG 49560</strain>
    </source>
</reference>
<dbReference type="RefSeq" id="WP_262849181.1">
    <property type="nucleotide sequence ID" value="NZ_JANZYP010000082.1"/>
</dbReference>
<dbReference type="InterPro" id="IPR013105">
    <property type="entry name" value="TPR_2"/>
</dbReference>
<evidence type="ECO:0000313" key="4">
    <source>
        <dbReference type="EMBL" id="MFC4590937.1"/>
    </source>
</evidence>
<feature type="repeat" description="TPR" evidence="3">
    <location>
        <begin position="468"/>
        <end position="501"/>
    </location>
</feature>
<dbReference type="PROSITE" id="PS50005">
    <property type="entry name" value="TPR"/>
    <property type="match status" value="3"/>
</dbReference>
<dbReference type="InterPro" id="IPR011717">
    <property type="entry name" value="TPR-4"/>
</dbReference>
<comment type="caution">
    <text evidence="4">The sequence shown here is derived from an EMBL/GenBank/DDBJ whole genome shotgun (WGS) entry which is preliminary data.</text>
</comment>
<dbReference type="InterPro" id="IPR050498">
    <property type="entry name" value="Ycf3"/>
</dbReference>
<proteinExistence type="predicted"/>
<accession>A0ABV9EN89</accession>
<evidence type="ECO:0000256" key="3">
    <source>
        <dbReference type="PROSITE-ProRule" id="PRU00339"/>
    </source>
</evidence>
<dbReference type="Proteomes" id="UP001595891">
    <property type="component" value="Unassembled WGS sequence"/>
</dbReference>
<protein>
    <submittedName>
        <fullName evidence="4">Tetratricopeptide repeat protein</fullName>
    </submittedName>
</protein>
<evidence type="ECO:0000256" key="2">
    <source>
        <dbReference type="ARBA" id="ARBA00022803"/>
    </source>
</evidence>
<dbReference type="SUPFAM" id="SSF48452">
    <property type="entry name" value="TPR-like"/>
    <property type="match status" value="2"/>
</dbReference>
<dbReference type="Pfam" id="PF07719">
    <property type="entry name" value="TPR_2"/>
    <property type="match status" value="1"/>
</dbReference>
<organism evidence="4 5">
    <name type="scientific">Sphaerisporangium corydalis</name>
    <dbReference type="NCBI Taxonomy" id="1441875"/>
    <lineage>
        <taxon>Bacteria</taxon>
        <taxon>Bacillati</taxon>
        <taxon>Actinomycetota</taxon>
        <taxon>Actinomycetes</taxon>
        <taxon>Streptosporangiales</taxon>
        <taxon>Streptosporangiaceae</taxon>
        <taxon>Sphaerisporangium</taxon>
    </lineage>
</organism>
<dbReference type="InterPro" id="IPR011990">
    <property type="entry name" value="TPR-like_helical_dom_sf"/>
</dbReference>
<dbReference type="Pfam" id="PF13432">
    <property type="entry name" value="TPR_16"/>
    <property type="match status" value="1"/>
</dbReference>
<dbReference type="Pfam" id="PF07721">
    <property type="entry name" value="TPR_4"/>
    <property type="match status" value="1"/>
</dbReference>
<keyword evidence="2 3" id="KW-0802">TPR repeat</keyword>
<dbReference type="Gene3D" id="1.25.40.10">
    <property type="entry name" value="Tetratricopeptide repeat domain"/>
    <property type="match status" value="3"/>
</dbReference>
<gene>
    <name evidence="4" type="ORF">ACFO8L_32910</name>
</gene>
<keyword evidence="1" id="KW-0677">Repeat</keyword>
<feature type="repeat" description="TPR" evidence="3">
    <location>
        <begin position="434"/>
        <end position="467"/>
    </location>
</feature>
<dbReference type="SMART" id="SM00028">
    <property type="entry name" value="TPR"/>
    <property type="match status" value="8"/>
</dbReference>
<name>A0ABV9EN89_9ACTN</name>
<dbReference type="PANTHER" id="PTHR44858:SF1">
    <property type="entry name" value="UDP-N-ACETYLGLUCOSAMINE--PEPTIDE N-ACETYLGLUCOSAMINYLTRANSFERASE SPINDLY-RELATED"/>
    <property type="match status" value="1"/>
</dbReference>
<feature type="repeat" description="TPR" evidence="3">
    <location>
        <begin position="603"/>
        <end position="636"/>
    </location>
</feature>
<evidence type="ECO:0000256" key="1">
    <source>
        <dbReference type="ARBA" id="ARBA00022737"/>
    </source>
</evidence>
<evidence type="ECO:0000313" key="5">
    <source>
        <dbReference type="Proteomes" id="UP001595891"/>
    </source>
</evidence>
<keyword evidence="5" id="KW-1185">Reference proteome</keyword>
<dbReference type="EMBL" id="JBHSFN010000027">
    <property type="protein sequence ID" value="MFC4590937.1"/>
    <property type="molecule type" value="Genomic_DNA"/>
</dbReference>
<dbReference type="PANTHER" id="PTHR44858">
    <property type="entry name" value="TETRATRICOPEPTIDE REPEAT PROTEIN 6"/>
    <property type="match status" value="1"/>
</dbReference>
<sequence>MGLPVWPAPVFDAHRRLRGPYTFGGSLLRAVVPAALERLPDVVAEHDIEIRAAAPDLRERVPPRREQLAARLPEEERILVPAPGRTLRIANGITEFIRDCGVAPQALVIDNVHEADGTDRELIATLARRLDPGLLTIVACSSDAPGELFAGHYIKSESAAPADPEGLAEAYIDSDGTLDDPLAVAAYRALPSERRARLHDRRAGELECGTSFAYGAIPYHREHGSDPSGQGVEALWAALDHCMREGFLEAAVDLGLRGLRLAAPSAGRWWNLTQATATALAGLGRRDEARELYERARRLSLDAEVHSAAAYGTAMLDARHPDPARRDLGRALGWINEAIAISDLLPDRAVRAFKLGFDLNGKALIEMRGGHVDQALSLVQSAIELADSDLLPERHLIHRMILRANRAQLLGLIGLPEEARADLDAAIAMDPSYPDYYLDRGNLLFQMGRPEEALADYESAIRLSPPLSEGYYNRAQLLLALGDLDGAMADLDHVVELDPGYLDAYINRAGLLVQFGLDDRARADVDAGLALAPANPHLSCVLGQLEAAAGHAEEARAAFDVAISGAPSLVPAWASRASLLYETGDPLGAVADLTRAIELDESAVLYFNRAIALRDLGRLGEARDDLRRAHALDPGDPDVVQALQDMADEP</sequence>
<dbReference type="PROSITE" id="PS50293">
    <property type="entry name" value="TPR_REGION"/>
    <property type="match status" value="1"/>
</dbReference>
<dbReference type="InterPro" id="IPR019734">
    <property type="entry name" value="TPR_rpt"/>
</dbReference>